<feature type="domain" description="T6SS Phospholipase effector Tle1-like catalytic" evidence="2">
    <location>
        <begin position="22"/>
        <end position="344"/>
    </location>
</feature>
<feature type="region of interest" description="Disordered" evidence="1">
    <location>
        <begin position="575"/>
        <end position="595"/>
    </location>
</feature>
<reference evidence="3" key="1">
    <citation type="submission" date="2022-11" db="EMBL/GenBank/DDBJ databases">
        <title>Chromosomal genome sequence assembly and mating type (MAT) locus characterization of the leprose asexual lichenized fungus Lepraria neglecta (Nyl.) Erichsen.</title>
        <authorList>
            <person name="Allen J.L."/>
            <person name="Pfeffer B."/>
        </authorList>
    </citation>
    <scope>NUCLEOTIDE SEQUENCE</scope>
    <source>
        <strain evidence="3">Allen 5258</strain>
    </source>
</reference>
<comment type="caution">
    <text evidence="3">The sequence shown here is derived from an EMBL/GenBank/DDBJ whole genome shotgun (WGS) entry which is preliminary data.</text>
</comment>
<evidence type="ECO:0000259" key="2">
    <source>
        <dbReference type="Pfam" id="PF09994"/>
    </source>
</evidence>
<dbReference type="AlphaFoldDB" id="A0AAD9YY95"/>
<dbReference type="Pfam" id="PF09994">
    <property type="entry name" value="T6SS_Tle1-like_cat"/>
    <property type="match status" value="1"/>
</dbReference>
<evidence type="ECO:0000313" key="4">
    <source>
        <dbReference type="Proteomes" id="UP001276659"/>
    </source>
</evidence>
<evidence type="ECO:0000313" key="3">
    <source>
        <dbReference type="EMBL" id="KAK3168199.1"/>
    </source>
</evidence>
<accession>A0AAD9YY95</accession>
<name>A0AAD9YY95_9LECA</name>
<dbReference type="PANTHER" id="PTHR33840">
    <property type="match status" value="1"/>
</dbReference>
<organism evidence="3 4">
    <name type="scientific">Lepraria neglecta</name>
    <dbReference type="NCBI Taxonomy" id="209136"/>
    <lineage>
        <taxon>Eukaryota</taxon>
        <taxon>Fungi</taxon>
        <taxon>Dikarya</taxon>
        <taxon>Ascomycota</taxon>
        <taxon>Pezizomycotina</taxon>
        <taxon>Lecanoromycetes</taxon>
        <taxon>OSLEUM clade</taxon>
        <taxon>Lecanoromycetidae</taxon>
        <taxon>Lecanorales</taxon>
        <taxon>Lecanorineae</taxon>
        <taxon>Stereocaulaceae</taxon>
        <taxon>Lepraria</taxon>
    </lineage>
</organism>
<sequence>MDQQHGFQPTPGGAWGPKPVRKRLIICCDGTWQAANHASHEIPSNVAKLSRAISKTYIDENNQAVPQIVFYDAGVATSNWLDAKIAGWFGSGLDENICEAYNFLASNYVPGDEVFFFGFSRGAYTARATAGLVARVGICQDIQMSRFWEMYSVYKTKNAETPIEETAWGKLNLEIRDKAEKDLTDDDMVTISEGDKDHAAQKVRKGDGHEWLFYCHRPVDIKIVGVFDTVGSLGIPANRLVDVTGYNKEYAFHNTNIHPEFDNAFHALALDERRNHMKPTLWNMPSDNRKIREQMGRTGETNLIQCWFPGVHINVGGGSTDSLKSTPKGDLESMANTTFAWMVDRCRPYLHYEERVLSFITTQYFEVLEKLTKRSTETQKVGWGVGPYQKDFSGIPNAIIGQEVRTPGHYPDKPDTREYIHPVVWHAWQSQEYRSRALEGFTRKPNGDGEGHSWVKTFTPKDVPAWGDWMPSIFNKRTVKKEQESITVTIKEFVIPKMVIQQGSYSHERYSASPLERLLILRNLWNDDQTKQAFESEEQFRQRKNVIIGKQAASEYLMKLDEDNRATKWIGESVTWGTPVQEEPKKPSDPFQPGS</sequence>
<dbReference type="InterPro" id="IPR018712">
    <property type="entry name" value="Tle1-like_cat"/>
</dbReference>
<gene>
    <name evidence="3" type="ORF">OEA41_004645</name>
</gene>
<evidence type="ECO:0000256" key="1">
    <source>
        <dbReference type="SAM" id="MobiDB-lite"/>
    </source>
</evidence>
<dbReference type="Proteomes" id="UP001276659">
    <property type="component" value="Unassembled WGS sequence"/>
</dbReference>
<dbReference type="EMBL" id="JASNWA010000010">
    <property type="protein sequence ID" value="KAK3168199.1"/>
    <property type="molecule type" value="Genomic_DNA"/>
</dbReference>
<protein>
    <recommendedName>
        <fullName evidence="2">T6SS Phospholipase effector Tle1-like catalytic domain-containing protein</fullName>
    </recommendedName>
</protein>
<keyword evidence="4" id="KW-1185">Reference proteome</keyword>
<proteinExistence type="predicted"/>
<dbReference type="PANTHER" id="PTHR33840:SF16">
    <property type="entry name" value="DUF2235 DOMAIN-CONTAINING PROTEIN"/>
    <property type="match status" value="1"/>
</dbReference>